<evidence type="ECO:0000313" key="3">
    <source>
        <dbReference type="EMBL" id="CAK0776892.1"/>
    </source>
</evidence>
<evidence type="ECO:0000313" key="2">
    <source>
        <dbReference type="EMBL" id="CAK0767353.1"/>
    </source>
</evidence>
<dbReference type="Proteomes" id="UP001314263">
    <property type="component" value="Unassembled WGS sequence"/>
</dbReference>
<dbReference type="EMBL" id="CAUYUE010000004">
    <property type="protein sequence ID" value="CAK0767353.1"/>
    <property type="molecule type" value="Genomic_DNA"/>
</dbReference>
<dbReference type="AlphaFoldDB" id="A0AAV1I0M0"/>
<organism evidence="2 4">
    <name type="scientific">Coccomyxa viridis</name>
    <dbReference type="NCBI Taxonomy" id="1274662"/>
    <lineage>
        <taxon>Eukaryota</taxon>
        <taxon>Viridiplantae</taxon>
        <taxon>Chlorophyta</taxon>
        <taxon>core chlorophytes</taxon>
        <taxon>Trebouxiophyceae</taxon>
        <taxon>Trebouxiophyceae incertae sedis</taxon>
        <taxon>Coccomyxaceae</taxon>
        <taxon>Coccomyxa</taxon>
    </lineage>
</organism>
<comment type="caution">
    <text evidence="2">The sequence shown here is derived from an EMBL/GenBank/DDBJ whole genome shotgun (WGS) entry which is preliminary data.</text>
</comment>
<keyword evidence="1" id="KW-0175">Coiled coil</keyword>
<dbReference type="SUPFAM" id="SSF57850">
    <property type="entry name" value="RING/U-box"/>
    <property type="match status" value="1"/>
</dbReference>
<dbReference type="Gene3D" id="3.30.40.10">
    <property type="entry name" value="Zinc/RING finger domain, C3HC4 (zinc finger)"/>
    <property type="match status" value="1"/>
</dbReference>
<evidence type="ECO:0000313" key="4">
    <source>
        <dbReference type="Proteomes" id="UP001314263"/>
    </source>
</evidence>
<protein>
    <recommendedName>
        <fullName evidence="5">RING-type domain-containing protein</fullName>
    </recommendedName>
</protein>
<feature type="coiled-coil region" evidence="1">
    <location>
        <begin position="33"/>
        <end position="60"/>
    </location>
</feature>
<accession>A0AAV1I0M0</accession>
<proteinExistence type="predicted"/>
<evidence type="ECO:0008006" key="5">
    <source>
        <dbReference type="Google" id="ProtNLM"/>
    </source>
</evidence>
<reference evidence="2 4" key="1">
    <citation type="submission" date="2023-10" db="EMBL/GenBank/DDBJ databases">
        <authorList>
            <person name="Maclean D."/>
            <person name="Macfadyen A."/>
        </authorList>
    </citation>
    <scope>NUCLEOTIDE SEQUENCE [LARGE SCALE GENOMIC DNA]</scope>
</reference>
<dbReference type="Pfam" id="PF13920">
    <property type="entry name" value="zf-C3HC4_3"/>
    <property type="match status" value="1"/>
</dbReference>
<gene>
    <name evidence="2" type="ORF">CVIRNUC_003452</name>
    <name evidence="3" type="ORF">CVIRNUC_004428</name>
</gene>
<keyword evidence="4" id="KW-1185">Reference proteome</keyword>
<sequence length="161" mass="17734">MRITGSHYRSGHSGVIAIPIQTSSTPQCRERKAVAVETKLEAAERRVKGLEDIIVTQAEQLHKAIRNRPEAGACVSAHKQREDARFLEVRAEVEGLKEKLRRLTDRACGCVGCLDAPATNVMIPCGHLLYCDICAPKSRAEFGDVCTVCNAPAKQFKIYPM</sequence>
<dbReference type="EMBL" id="CAUYUE010000005">
    <property type="protein sequence ID" value="CAK0776892.1"/>
    <property type="molecule type" value="Genomic_DNA"/>
</dbReference>
<dbReference type="InterPro" id="IPR013083">
    <property type="entry name" value="Znf_RING/FYVE/PHD"/>
</dbReference>
<evidence type="ECO:0000256" key="1">
    <source>
        <dbReference type="SAM" id="Coils"/>
    </source>
</evidence>
<name>A0AAV1I0M0_9CHLO</name>